<dbReference type="InterPro" id="IPR001387">
    <property type="entry name" value="Cro/C1-type_HTH"/>
</dbReference>
<evidence type="ECO:0000313" key="3">
    <source>
        <dbReference type="Proteomes" id="UP000321197"/>
    </source>
</evidence>
<protein>
    <recommendedName>
        <fullName evidence="1">HTH cro/C1-type domain-containing protein</fullName>
    </recommendedName>
</protein>
<comment type="caution">
    <text evidence="2">The sequence shown here is derived from an EMBL/GenBank/DDBJ whole genome shotgun (WGS) entry which is preliminary data.</text>
</comment>
<evidence type="ECO:0000313" key="2">
    <source>
        <dbReference type="EMBL" id="GEM83160.1"/>
    </source>
</evidence>
<dbReference type="Pfam" id="PF13560">
    <property type="entry name" value="HTH_31"/>
    <property type="match status" value="1"/>
</dbReference>
<dbReference type="CDD" id="cd00093">
    <property type="entry name" value="HTH_XRE"/>
    <property type="match status" value="1"/>
</dbReference>
<dbReference type="AlphaFoldDB" id="A0A511R0M7"/>
<gene>
    <name evidence="2" type="ORF">MHY01S_13260</name>
</gene>
<dbReference type="Proteomes" id="UP000321197">
    <property type="component" value="Unassembled WGS sequence"/>
</dbReference>
<accession>A0A511R0M7</accession>
<dbReference type="GO" id="GO:0003677">
    <property type="term" value="F:DNA binding"/>
    <property type="evidence" value="ECO:0007669"/>
    <property type="project" value="InterPro"/>
</dbReference>
<dbReference type="PROSITE" id="PS50943">
    <property type="entry name" value="HTH_CROC1"/>
    <property type="match status" value="1"/>
</dbReference>
<sequence>MPKKSFRTASLTPENVTPDWGRLLQTRREKLGLSREALALAAGVSPSLIAKLEQGNHDLRDVSVGRLHALLRTLHLPSIDFLLGEGPTEEFTPSAPGITPLPYYSSLILACAGEEASTRSHFDTRLLPTRPSYTNFFLAILEQDVLRSEDLSLVEGSVLVVERKPARERGIALLGFVEEIRRPLLYRLPPEPRLVRPVSGMGAVYWLLPDGSLQPPSGKKAAMYPVPVGVIHGEFRHV</sequence>
<dbReference type="SUPFAM" id="SSF47413">
    <property type="entry name" value="lambda repressor-like DNA-binding domains"/>
    <property type="match status" value="1"/>
</dbReference>
<reference evidence="2 3" key="1">
    <citation type="submission" date="2019-07" db="EMBL/GenBank/DDBJ databases">
        <title>Whole genome shotgun sequence of Meiothermus hypogaeus NBRC 106114.</title>
        <authorList>
            <person name="Hosoyama A."/>
            <person name="Uohara A."/>
            <person name="Ohji S."/>
            <person name="Ichikawa N."/>
        </authorList>
    </citation>
    <scope>NUCLEOTIDE SEQUENCE [LARGE SCALE GENOMIC DNA]</scope>
    <source>
        <strain evidence="2 3">NBRC 106114</strain>
    </source>
</reference>
<proteinExistence type="predicted"/>
<dbReference type="EMBL" id="BJXL01000033">
    <property type="protein sequence ID" value="GEM83160.1"/>
    <property type="molecule type" value="Genomic_DNA"/>
</dbReference>
<dbReference type="RefSeq" id="WP_147075349.1">
    <property type="nucleotide sequence ID" value="NZ_BJXL01000033.1"/>
</dbReference>
<name>A0A511R0M7_9DEIN</name>
<dbReference type="OrthoDB" id="25866at2"/>
<evidence type="ECO:0000259" key="1">
    <source>
        <dbReference type="PROSITE" id="PS50943"/>
    </source>
</evidence>
<dbReference type="InterPro" id="IPR010982">
    <property type="entry name" value="Lambda_DNA-bd_dom_sf"/>
</dbReference>
<feature type="domain" description="HTH cro/C1-type" evidence="1">
    <location>
        <begin position="24"/>
        <end position="82"/>
    </location>
</feature>
<organism evidence="2 3">
    <name type="scientific">Meiothermus hypogaeus NBRC 106114</name>
    <dbReference type="NCBI Taxonomy" id="1227553"/>
    <lineage>
        <taxon>Bacteria</taxon>
        <taxon>Thermotogati</taxon>
        <taxon>Deinococcota</taxon>
        <taxon>Deinococci</taxon>
        <taxon>Thermales</taxon>
        <taxon>Thermaceae</taxon>
        <taxon>Meiothermus</taxon>
    </lineage>
</organism>
<dbReference type="SMART" id="SM00530">
    <property type="entry name" value="HTH_XRE"/>
    <property type="match status" value="1"/>
</dbReference>
<dbReference type="Gene3D" id="1.10.260.40">
    <property type="entry name" value="lambda repressor-like DNA-binding domains"/>
    <property type="match status" value="1"/>
</dbReference>